<dbReference type="Proteomes" id="UP000316096">
    <property type="component" value="Unassembled WGS sequence"/>
</dbReference>
<proteinExistence type="predicted"/>
<dbReference type="EMBL" id="VFOZ01000001">
    <property type="protein sequence ID" value="TQL99330.1"/>
    <property type="molecule type" value="Genomic_DNA"/>
</dbReference>
<protein>
    <submittedName>
        <fullName evidence="1">Adenylylsulfate kinase-like enzyme</fullName>
    </submittedName>
</protein>
<dbReference type="RefSeq" id="WP_141958043.1">
    <property type="nucleotide sequence ID" value="NZ_VFOZ01000001.1"/>
</dbReference>
<accession>A0A543CQP8</accession>
<dbReference type="SUPFAM" id="SSF52540">
    <property type="entry name" value="P-loop containing nucleoside triphosphate hydrolases"/>
    <property type="match status" value="1"/>
</dbReference>
<dbReference type="InterPro" id="IPR027417">
    <property type="entry name" value="P-loop_NTPase"/>
</dbReference>
<organism evidence="1 2">
    <name type="scientific">Actinoallomurus bryophytorum</name>
    <dbReference type="NCBI Taxonomy" id="1490222"/>
    <lineage>
        <taxon>Bacteria</taxon>
        <taxon>Bacillati</taxon>
        <taxon>Actinomycetota</taxon>
        <taxon>Actinomycetes</taxon>
        <taxon>Streptosporangiales</taxon>
        <taxon>Thermomonosporaceae</taxon>
        <taxon>Actinoallomurus</taxon>
    </lineage>
</organism>
<dbReference type="Pfam" id="PF13671">
    <property type="entry name" value="AAA_33"/>
    <property type="match status" value="1"/>
</dbReference>
<name>A0A543CQP8_9ACTN</name>
<sequence>MGLAECCLLVTGMPGAGKSTVTRLVAERLPRAARLDGDELNQMVVSGYVWALGEPADEAVRQVTLTHRNLCALAANFADAGFTPMIDAMVPTRRKLDFFLDHLAPRRVLFIVLTPGIEACRYRNTIRDPQDRFDFDDYETLEADMKRELGDVGWWFDTAALTPDQTADQIIDQAHHRAPAN</sequence>
<dbReference type="GO" id="GO:0016301">
    <property type="term" value="F:kinase activity"/>
    <property type="evidence" value="ECO:0007669"/>
    <property type="project" value="UniProtKB-KW"/>
</dbReference>
<keyword evidence="1" id="KW-0808">Transferase</keyword>
<evidence type="ECO:0000313" key="1">
    <source>
        <dbReference type="EMBL" id="TQL99330.1"/>
    </source>
</evidence>
<reference evidence="1 2" key="1">
    <citation type="submission" date="2019-06" db="EMBL/GenBank/DDBJ databases">
        <title>Sequencing the genomes of 1000 actinobacteria strains.</title>
        <authorList>
            <person name="Klenk H.-P."/>
        </authorList>
    </citation>
    <scope>NUCLEOTIDE SEQUENCE [LARGE SCALE GENOMIC DNA]</scope>
    <source>
        <strain evidence="1 2">DSM 102200</strain>
    </source>
</reference>
<comment type="caution">
    <text evidence="1">The sequence shown here is derived from an EMBL/GenBank/DDBJ whole genome shotgun (WGS) entry which is preliminary data.</text>
</comment>
<dbReference type="AlphaFoldDB" id="A0A543CQP8"/>
<keyword evidence="1" id="KW-0418">Kinase</keyword>
<gene>
    <name evidence="1" type="ORF">FB559_5005</name>
</gene>
<evidence type="ECO:0000313" key="2">
    <source>
        <dbReference type="Proteomes" id="UP000316096"/>
    </source>
</evidence>
<dbReference type="OrthoDB" id="1649389at2"/>
<keyword evidence="2" id="KW-1185">Reference proteome</keyword>
<dbReference type="Gene3D" id="3.40.50.300">
    <property type="entry name" value="P-loop containing nucleotide triphosphate hydrolases"/>
    <property type="match status" value="1"/>
</dbReference>